<feature type="domain" description="Pre-rRNA-processing protein RIX1 N-terminal" evidence="5">
    <location>
        <begin position="19"/>
        <end position="232"/>
    </location>
</feature>
<feature type="region of interest" description="Disordered" evidence="4">
    <location>
        <begin position="293"/>
        <end position="315"/>
    </location>
</feature>
<comment type="caution">
    <text evidence="6">The sequence shown here is derived from an EMBL/GenBank/DDBJ whole genome shotgun (WGS) entry which is preliminary data.</text>
</comment>
<organism evidence="6">
    <name type="scientific">Salvia splendens</name>
    <name type="common">Scarlet sage</name>
    <dbReference type="NCBI Taxonomy" id="180675"/>
    <lineage>
        <taxon>Eukaryota</taxon>
        <taxon>Viridiplantae</taxon>
        <taxon>Streptophyta</taxon>
        <taxon>Embryophyta</taxon>
        <taxon>Tracheophyta</taxon>
        <taxon>Spermatophyta</taxon>
        <taxon>Magnoliopsida</taxon>
        <taxon>eudicotyledons</taxon>
        <taxon>Gunneridae</taxon>
        <taxon>Pentapetalae</taxon>
        <taxon>asterids</taxon>
        <taxon>lamiids</taxon>
        <taxon>Lamiales</taxon>
        <taxon>Lamiaceae</taxon>
        <taxon>Nepetoideae</taxon>
        <taxon>Mentheae</taxon>
        <taxon>Salviinae</taxon>
        <taxon>Salvia</taxon>
        <taxon>Salvia subgen. Calosphace</taxon>
        <taxon>core Calosphace</taxon>
    </lineage>
</organism>
<evidence type="ECO:0000259" key="5">
    <source>
        <dbReference type="Pfam" id="PF08167"/>
    </source>
</evidence>
<keyword evidence="3" id="KW-0539">Nucleus</keyword>
<accession>A0A8X8XP63</accession>
<comment type="subcellular location">
    <subcellularLocation>
        <location evidence="1">Nucleus</location>
    </subcellularLocation>
</comment>
<gene>
    <name evidence="6" type="ORF">SASPL_119522</name>
</gene>
<proteinExistence type="inferred from homology"/>
<dbReference type="PANTHER" id="PTHR34105">
    <property type="entry name" value="PROLINE-, GLUTAMIC ACID- AND LEUCINE-RICH PROTEIN 1"/>
    <property type="match status" value="1"/>
</dbReference>
<keyword evidence="7" id="KW-1185">Reference proteome</keyword>
<evidence type="ECO:0000256" key="2">
    <source>
        <dbReference type="ARBA" id="ARBA00010511"/>
    </source>
</evidence>
<dbReference type="EMBL" id="PNBA02000007">
    <property type="protein sequence ID" value="KAG6417368.1"/>
    <property type="molecule type" value="Genomic_DNA"/>
</dbReference>
<protein>
    <recommendedName>
        <fullName evidence="5">Pre-rRNA-processing protein RIX1 N-terminal domain-containing protein</fullName>
    </recommendedName>
</protein>
<dbReference type="SUPFAM" id="SSF48371">
    <property type="entry name" value="ARM repeat"/>
    <property type="match status" value="1"/>
</dbReference>
<dbReference type="GO" id="GO:0005634">
    <property type="term" value="C:nucleus"/>
    <property type="evidence" value="ECO:0007669"/>
    <property type="project" value="UniProtKB-SubCell"/>
</dbReference>
<comment type="similarity">
    <text evidence="2">Belongs to the RIX1/PELP1 family.</text>
</comment>
<evidence type="ECO:0000256" key="4">
    <source>
        <dbReference type="SAM" id="MobiDB-lite"/>
    </source>
</evidence>
<evidence type="ECO:0000313" key="7">
    <source>
        <dbReference type="Proteomes" id="UP000298416"/>
    </source>
</evidence>
<evidence type="ECO:0000256" key="1">
    <source>
        <dbReference type="ARBA" id="ARBA00004123"/>
    </source>
</evidence>
<dbReference type="InterPro" id="IPR012583">
    <property type="entry name" value="RIX1_N"/>
</dbReference>
<dbReference type="PANTHER" id="PTHR34105:SF1">
    <property type="entry name" value="PROLINE-, GLUTAMIC ACID- AND LEUCINE-RICH PROTEIN 1"/>
    <property type="match status" value="1"/>
</dbReference>
<reference evidence="6" key="2">
    <citation type="submission" date="2020-08" db="EMBL/GenBank/DDBJ databases">
        <title>Plant Genome Project.</title>
        <authorList>
            <person name="Zhang R.-G."/>
        </authorList>
    </citation>
    <scope>NUCLEOTIDE SEQUENCE</scope>
    <source>
        <strain evidence="6">Huo1</strain>
        <tissue evidence="6">Leaf</tissue>
    </source>
</reference>
<dbReference type="GO" id="GO:0006364">
    <property type="term" value="P:rRNA processing"/>
    <property type="evidence" value="ECO:0007669"/>
    <property type="project" value="TreeGrafter"/>
</dbReference>
<dbReference type="Proteomes" id="UP000298416">
    <property type="component" value="Unassembled WGS sequence"/>
</dbReference>
<evidence type="ECO:0000256" key="3">
    <source>
        <dbReference type="ARBA" id="ARBA00023242"/>
    </source>
</evidence>
<sequence length="831" mass="91213">MSAPEAMYDVAMKPKLLRSLLREYVPDEKHPFTNPSELSYVVSAVKTHKLLSERTPPETQQDLVDAWKSAVDSWVNRLLALASSNLPDKCWAGICLLGLTCQQCSSERFLTSYDVWLNKLLAHIQPSEVSHFVKASSCASLSDMFTRLDDFSNVKKDATSLATKVTQQSLKLLNEENSSVVLVVVIDGQHMYYEEAMCLLRTLIDFVPSAVHRHYDSVEAAIVSKLISGKCSPSVLKNLGHGLSLLPKSRGDEDSWSLMMNKILLYVNSQLNDAFQGLEEETRNAKAMRALLPAGKEPPPPLGGSEVSDQSSDISTRSPERLLASRISSLLQCCSDMLTTPYPVMVHVPICGLIALAGRVLLVDGSLPLSSYSFMTTLKQEFVCSEIPNMQFQSLEILTAIVKGLGRFSQVLPYVAEIFELLKEYLSRCKIPGLKIKAYSILKVLLISMGVGLAIHVSQNIVSNVFVDLDFLGIEKDVKSSGANTKVQAELSNDFHYKKRKRGKVSLQEQPAHGDLEGKMSINSTPISVKIAALEALEALLTVGGSVRSESWRGDVDKLLITVATYACRGGSKEERKILLSGDATPTWADFQVAALRALLASLLSPGRVRPSHLALGLQLFRKGTQAADTKLAEYCGHALLALEVLIHPRSLPLLNFNSDGDGYKALGHLRDPIYPSGDRRIPNYQHDGPESEEDDLIENWRGKDDEMEIQVTERQQPMDPADEVTSGVDVLKKNEVTTSENGPDNNGIEVKRFKSGLLENVELEPANGKAAPVENNVTAESGAVSVSETILERISARLSNIDRSNAMMFEADDEAEDVFPDIVDGDPDSD</sequence>
<name>A0A8X8XP63_SALSN</name>
<reference evidence="6" key="1">
    <citation type="submission" date="2018-01" db="EMBL/GenBank/DDBJ databases">
        <authorList>
            <person name="Mao J.F."/>
        </authorList>
    </citation>
    <scope>NUCLEOTIDE SEQUENCE</scope>
    <source>
        <strain evidence="6">Huo1</strain>
        <tissue evidence="6">Leaf</tissue>
    </source>
</reference>
<evidence type="ECO:0000313" key="6">
    <source>
        <dbReference type="EMBL" id="KAG6417368.1"/>
    </source>
</evidence>
<dbReference type="AlphaFoldDB" id="A0A8X8XP63"/>
<dbReference type="Pfam" id="PF08167">
    <property type="entry name" value="RIX1"/>
    <property type="match status" value="1"/>
</dbReference>
<dbReference type="InterPro" id="IPR016024">
    <property type="entry name" value="ARM-type_fold"/>
</dbReference>